<evidence type="ECO:0000313" key="1">
    <source>
        <dbReference type="EMBL" id="GGC35307.1"/>
    </source>
</evidence>
<proteinExistence type="predicted"/>
<comment type="caution">
    <text evidence="1">The sequence shown here is derived from an EMBL/GenBank/DDBJ whole genome shotgun (WGS) entry which is preliminary data.</text>
</comment>
<accession>A0ABQ1M5H8</accession>
<dbReference type="RefSeq" id="WP_188440857.1">
    <property type="nucleotide sequence ID" value="NZ_BMFD01000003.1"/>
</dbReference>
<protein>
    <submittedName>
        <fullName evidence="1">Uncharacterized protein</fullName>
    </submittedName>
</protein>
<evidence type="ECO:0000313" key="2">
    <source>
        <dbReference type="Proteomes" id="UP000635885"/>
    </source>
</evidence>
<dbReference type="Proteomes" id="UP000635885">
    <property type="component" value="Unassembled WGS sequence"/>
</dbReference>
<dbReference type="EMBL" id="BMFD01000003">
    <property type="protein sequence ID" value="GGC35307.1"/>
    <property type="molecule type" value="Genomic_DNA"/>
</dbReference>
<sequence length="82" mass="9175">MDKNSQNNYHGSAFPYSEGGTLYLVVFRCKEIPEPATGITLMSIWIIGVKDQSGNDCLPELNIEQIERVSCEIAIKNIIEKT</sequence>
<name>A0ABQ1M5H8_9BACT</name>
<organism evidence="1 2">
    <name type="scientific">Belliella aquatica</name>
    <dbReference type="NCBI Taxonomy" id="1323734"/>
    <lineage>
        <taxon>Bacteria</taxon>
        <taxon>Pseudomonadati</taxon>
        <taxon>Bacteroidota</taxon>
        <taxon>Cytophagia</taxon>
        <taxon>Cytophagales</taxon>
        <taxon>Cyclobacteriaceae</taxon>
        <taxon>Belliella</taxon>
    </lineage>
</organism>
<reference evidence="2" key="1">
    <citation type="journal article" date="2019" name="Int. J. Syst. Evol. Microbiol.">
        <title>The Global Catalogue of Microorganisms (GCM) 10K type strain sequencing project: providing services to taxonomists for standard genome sequencing and annotation.</title>
        <authorList>
            <consortium name="The Broad Institute Genomics Platform"/>
            <consortium name="The Broad Institute Genome Sequencing Center for Infectious Disease"/>
            <person name="Wu L."/>
            <person name="Ma J."/>
        </authorList>
    </citation>
    <scope>NUCLEOTIDE SEQUENCE [LARGE SCALE GENOMIC DNA]</scope>
    <source>
        <strain evidence="2">CGMCC 1.12479</strain>
    </source>
</reference>
<keyword evidence="2" id="KW-1185">Reference proteome</keyword>
<gene>
    <name evidence="1" type="ORF">GCM10010993_12780</name>
</gene>